<gene>
    <name evidence="2" type="ORF">M5D96_010391</name>
</gene>
<evidence type="ECO:0000256" key="1">
    <source>
        <dbReference type="SAM" id="SignalP"/>
    </source>
</evidence>
<feature type="signal peptide" evidence="1">
    <location>
        <begin position="1"/>
        <end position="19"/>
    </location>
</feature>
<name>A0A9Q0BLY5_9MUSC</name>
<sequence>MFVPLIGLTLLLKVSSISGQGYQVYGSPNVQVIYPTSSQVQVIGSRPFFRRGIWEIVRNLTITANATSQDVQFVSPSANANFALSSNHNSGNAPLRNLLRNLFGRQPNIQYVNLNSRAFNDRSQEPHYWGNYQPFASPVALARTRVKFVRHGVPRRILVRNLKSSQAQMTNVETYRIPVFEDDWQVSGI</sequence>
<keyword evidence="1" id="KW-0732">Signal</keyword>
<reference evidence="2" key="1">
    <citation type="journal article" date="2023" name="Genome Biol. Evol.">
        <title>Long-read-based Genome Assembly of Drosophila gunungcola Reveals Fewer Chemosensory Genes in Flower-breeding Species.</title>
        <authorList>
            <person name="Negi A."/>
            <person name="Liao B.Y."/>
            <person name="Yeh S.D."/>
        </authorList>
    </citation>
    <scope>NUCLEOTIDE SEQUENCE</scope>
    <source>
        <strain evidence="2">Sukarami</strain>
    </source>
</reference>
<dbReference type="Proteomes" id="UP001059596">
    <property type="component" value="Unassembled WGS sequence"/>
</dbReference>
<feature type="chain" id="PRO_5040269651" evidence="1">
    <location>
        <begin position="20"/>
        <end position="189"/>
    </location>
</feature>
<dbReference type="EMBL" id="JAMKOV010000014">
    <property type="protein sequence ID" value="KAI8037072.1"/>
    <property type="molecule type" value="Genomic_DNA"/>
</dbReference>
<accession>A0A9Q0BLY5</accession>
<evidence type="ECO:0000313" key="3">
    <source>
        <dbReference type="Proteomes" id="UP001059596"/>
    </source>
</evidence>
<organism evidence="2 3">
    <name type="scientific">Drosophila gunungcola</name>
    <name type="common">fruit fly</name>
    <dbReference type="NCBI Taxonomy" id="103775"/>
    <lineage>
        <taxon>Eukaryota</taxon>
        <taxon>Metazoa</taxon>
        <taxon>Ecdysozoa</taxon>
        <taxon>Arthropoda</taxon>
        <taxon>Hexapoda</taxon>
        <taxon>Insecta</taxon>
        <taxon>Pterygota</taxon>
        <taxon>Neoptera</taxon>
        <taxon>Endopterygota</taxon>
        <taxon>Diptera</taxon>
        <taxon>Brachycera</taxon>
        <taxon>Muscomorpha</taxon>
        <taxon>Ephydroidea</taxon>
        <taxon>Drosophilidae</taxon>
        <taxon>Drosophila</taxon>
        <taxon>Sophophora</taxon>
    </lineage>
</organism>
<comment type="caution">
    <text evidence="2">The sequence shown here is derived from an EMBL/GenBank/DDBJ whole genome shotgun (WGS) entry which is preliminary data.</text>
</comment>
<protein>
    <submittedName>
        <fullName evidence="2">Uncharacterized protein</fullName>
    </submittedName>
</protein>
<keyword evidence="3" id="KW-1185">Reference proteome</keyword>
<dbReference type="AlphaFoldDB" id="A0A9Q0BLY5"/>
<proteinExistence type="predicted"/>
<evidence type="ECO:0000313" key="2">
    <source>
        <dbReference type="EMBL" id="KAI8037072.1"/>
    </source>
</evidence>